<dbReference type="GO" id="GO:0005737">
    <property type="term" value="C:cytoplasm"/>
    <property type="evidence" value="ECO:0000318"/>
    <property type="project" value="GO_Central"/>
</dbReference>
<protein>
    <submittedName>
        <fullName evidence="8">(wild Malaysian banana) hypothetical protein</fullName>
    </submittedName>
</protein>
<feature type="compositionally biased region" description="Basic and acidic residues" evidence="6">
    <location>
        <begin position="36"/>
        <end position="46"/>
    </location>
</feature>
<dbReference type="OrthoDB" id="983542at2759"/>
<evidence type="ECO:0000256" key="2">
    <source>
        <dbReference type="ARBA" id="ARBA00023141"/>
    </source>
</evidence>
<evidence type="ECO:0000256" key="4">
    <source>
        <dbReference type="ARBA" id="ARBA00023239"/>
    </source>
</evidence>
<keyword evidence="1" id="KW-0028">Amino-acid biosynthesis</keyword>
<reference evidence="8" key="1">
    <citation type="submission" date="2021-03" db="EMBL/GenBank/DDBJ databases">
        <authorList>
            <consortium name="Genoscope - CEA"/>
            <person name="William W."/>
        </authorList>
    </citation>
    <scope>NUCLEOTIDE SEQUENCE</scope>
    <source>
        <strain evidence="8">Doubled-haploid Pahang</strain>
    </source>
</reference>
<accession>A0A804J6Q9</accession>
<dbReference type="Pfam" id="PF00800">
    <property type="entry name" value="PDT"/>
    <property type="match status" value="1"/>
</dbReference>
<dbReference type="SMR" id="A0A804J6Q9"/>
<dbReference type="Gramene" id="Ma05_t20810.1">
    <property type="protein sequence ID" value="Ma05_p20810.1"/>
    <property type="gene ID" value="Ma05_g20810"/>
</dbReference>
<dbReference type="GO" id="GO:0047769">
    <property type="term" value="F:arogenate dehydratase activity"/>
    <property type="evidence" value="ECO:0000318"/>
    <property type="project" value="GO_Central"/>
</dbReference>
<dbReference type="EMBL" id="HG996470">
    <property type="protein sequence ID" value="CAG1839105.1"/>
    <property type="molecule type" value="Genomic_DNA"/>
</dbReference>
<evidence type="ECO:0000256" key="6">
    <source>
        <dbReference type="SAM" id="MobiDB-lite"/>
    </source>
</evidence>
<evidence type="ECO:0000256" key="3">
    <source>
        <dbReference type="ARBA" id="ARBA00023222"/>
    </source>
</evidence>
<evidence type="ECO:0000313" key="10">
    <source>
        <dbReference type="Proteomes" id="UP000012960"/>
    </source>
</evidence>
<dbReference type="GO" id="GO:0009507">
    <property type="term" value="C:chloroplast"/>
    <property type="evidence" value="ECO:0000318"/>
    <property type="project" value="GO_Central"/>
</dbReference>
<keyword evidence="3" id="KW-0584">Phenylalanine biosynthesis</keyword>
<dbReference type="SUPFAM" id="SSF55021">
    <property type="entry name" value="ACT-like"/>
    <property type="match status" value="1"/>
</dbReference>
<reference evidence="9" key="2">
    <citation type="submission" date="2021-05" db="UniProtKB">
        <authorList>
            <consortium name="EnsemblPlants"/>
        </authorList>
    </citation>
    <scope>IDENTIFICATION</scope>
    <source>
        <strain evidence="9">subsp. malaccensis</strain>
    </source>
</reference>
<feature type="domain" description="Prephenate dehydratase" evidence="7">
    <location>
        <begin position="102"/>
        <end position="282"/>
    </location>
</feature>
<evidence type="ECO:0000259" key="7">
    <source>
        <dbReference type="PROSITE" id="PS51171"/>
    </source>
</evidence>
<dbReference type="PANTHER" id="PTHR21022:SF26">
    <property type="entry name" value="AROGENATE DEHYDRATASE_PREPHENATE DEHYDRATASE 2, CHLOROPLASTIC-LIKE"/>
    <property type="match status" value="1"/>
</dbReference>
<proteinExistence type="predicted"/>
<name>A0A804J6Q9_MUSAM</name>
<organism evidence="9 10">
    <name type="scientific">Musa acuminata subsp. malaccensis</name>
    <name type="common">Wild banana</name>
    <name type="synonym">Musa malaccensis</name>
    <dbReference type="NCBI Taxonomy" id="214687"/>
    <lineage>
        <taxon>Eukaryota</taxon>
        <taxon>Viridiplantae</taxon>
        <taxon>Streptophyta</taxon>
        <taxon>Embryophyta</taxon>
        <taxon>Tracheophyta</taxon>
        <taxon>Spermatophyta</taxon>
        <taxon>Magnoliopsida</taxon>
        <taxon>Liliopsida</taxon>
        <taxon>Zingiberales</taxon>
        <taxon>Musaceae</taxon>
        <taxon>Musa</taxon>
    </lineage>
</organism>
<dbReference type="Gene3D" id="3.40.190.10">
    <property type="entry name" value="Periplasmic binding protein-like II"/>
    <property type="match status" value="2"/>
</dbReference>
<comment type="pathway">
    <text evidence="5">Amino-acid biosynthesis.</text>
</comment>
<dbReference type="AlphaFoldDB" id="A0A804J6Q9"/>
<dbReference type="Gene3D" id="3.30.70.260">
    <property type="match status" value="1"/>
</dbReference>
<evidence type="ECO:0000313" key="8">
    <source>
        <dbReference type="EMBL" id="CAG1839105.1"/>
    </source>
</evidence>
<feature type="region of interest" description="Disordered" evidence="6">
    <location>
        <begin position="34"/>
        <end position="59"/>
    </location>
</feature>
<keyword evidence="4" id="KW-0456">Lyase</keyword>
<dbReference type="GO" id="GO:0009094">
    <property type="term" value="P:L-phenylalanine biosynthetic process"/>
    <property type="evidence" value="ECO:0000318"/>
    <property type="project" value="GO_Central"/>
</dbReference>
<dbReference type="GO" id="GO:0004664">
    <property type="term" value="F:prephenate dehydratase activity"/>
    <property type="evidence" value="ECO:0000318"/>
    <property type="project" value="GO_Central"/>
</dbReference>
<dbReference type="InterPro" id="IPR001086">
    <property type="entry name" value="Preph_deHydtase"/>
</dbReference>
<sequence length="406" mass="43806">MALRLPPPAASAANITSKNRGRFAGRIDIRAAANQKVEHDRSREVYTSRPRKSPSPLGTAEEMASRLGHDIAVANLERLFRQQTAGGDRPPADGGSSGRPVRVAYQGSRGSYCQEAAARAFPSSACEAFPCAHMEDAFAVLEDHSADRAVVPAENSLDGPIDRNLDLLLRHPGVRILGELVLPVNHCLLSLPGAPRSGLRRVISHPQALSHCRRSLEALDLEVDEVCSAAEAAQFVAENRVADTAVIGSKMAAREFGLWVLEPDFQDQHLGGNFNRFLQLGLPSHAQGLSSSSSTSGRRSEQKTTVAFTLEDGASDLFRAMWIFESRGVKVLRVDHRPNRTKPLRVVERGGDGLETATYLDYVFVLDLVGSASDPAVEAALAQMTEIAGFVRVLGSYVSTCHPGIN</sequence>
<evidence type="ECO:0000256" key="1">
    <source>
        <dbReference type="ARBA" id="ARBA00022605"/>
    </source>
</evidence>
<keyword evidence="2" id="KW-0057">Aromatic amino acid biosynthesis</keyword>
<dbReference type="InterPro" id="IPR045865">
    <property type="entry name" value="ACT-like_dom_sf"/>
</dbReference>
<dbReference type="OMA" id="LFRALWH"/>
<dbReference type="EnsemblPlants" id="Ma05_t20810.1">
    <property type="protein sequence ID" value="Ma05_p20810.1"/>
    <property type="gene ID" value="Ma05_g20810"/>
</dbReference>
<gene>
    <name evidence="8" type="ORF">GSMUA_272820.1</name>
</gene>
<dbReference type="Proteomes" id="UP000012960">
    <property type="component" value="Unplaced"/>
</dbReference>
<dbReference type="CDD" id="cd04905">
    <property type="entry name" value="ACT_CM-PDT"/>
    <property type="match status" value="1"/>
</dbReference>
<evidence type="ECO:0000256" key="5">
    <source>
        <dbReference type="ARBA" id="ARBA00029440"/>
    </source>
</evidence>
<evidence type="ECO:0000313" key="9">
    <source>
        <dbReference type="EnsemblPlants" id="Ma05_p20810.1"/>
    </source>
</evidence>
<keyword evidence="10" id="KW-1185">Reference proteome</keyword>
<dbReference type="CDD" id="cd13631">
    <property type="entry name" value="PBP2_Ct-PDT_like"/>
    <property type="match status" value="1"/>
</dbReference>
<dbReference type="PANTHER" id="PTHR21022">
    <property type="entry name" value="PREPHENATE DEHYDRATASE P PROTEIN"/>
    <property type="match status" value="1"/>
</dbReference>
<dbReference type="PROSITE" id="PS51171">
    <property type="entry name" value="PREPHENATE_DEHYDR_3"/>
    <property type="match status" value="1"/>
</dbReference>
<dbReference type="SUPFAM" id="SSF53850">
    <property type="entry name" value="Periplasmic binding protein-like II"/>
    <property type="match status" value="1"/>
</dbReference>